<dbReference type="GO" id="GO:0006950">
    <property type="term" value="P:response to stress"/>
    <property type="evidence" value="ECO:0007669"/>
    <property type="project" value="TreeGrafter"/>
</dbReference>
<evidence type="ECO:0000313" key="3">
    <source>
        <dbReference type="Proteomes" id="UP000598775"/>
    </source>
</evidence>
<dbReference type="InterPro" id="IPR000835">
    <property type="entry name" value="HTH_MarR-typ"/>
</dbReference>
<gene>
    <name evidence="2" type="ORF">GCM10011399_15820</name>
</gene>
<dbReference type="PANTHER" id="PTHR33164:SF89">
    <property type="entry name" value="MARR FAMILY REGULATORY PROTEIN"/>
    <property type="match status" value="1"/>
</dbReference>
<dbReference type="InterPro" id="IPR036388">
    <property type="entry name" value="WH-like_DNA-bd_sf"/>
</dbReference>
<name>A0A917EYJ7_9MICO</name>
<dbReference type="PRINTS" id="PR00598">
    <property type="entry name" value="HTHMARR"/>
</dbReference>
<dbReference type="EMBL" id="BMGP01000002">
    <property type="protein sequence ID" value="GGF23044.1"/>
    <property type="molecule type" value="Genomic_DNA"/>
</dbReference>
<dbReference type="GO" id="GO:0003700">
    <property type="term" value="F:DNA-binding transcription factor activity"/>
    <property type="evidence" value="ECO:0007669"/>
    <property type="project" value="InterPro"/>
</dbReference>
<comment type="caution">
    <text evidence="2">The sequence shown here is derived from an EMBL/GenBank/DDBJ whole genome shotgun (WGS) entry which is preliminary data.</text>
</comment>
<dbReference type="RefSeq" id="WP_188676247.1">
    <property type="nucleotide sequence ID" value="NZ_BMGP01000002.1"/>
</dbReference>
<dbReference type="InterPro" id="IPR036390">
    <property type="entry name" value="WH_DNA-bd_sf"/>
</dbReference>
<dbReference type="Gene3D" id="1.10.10.10">
    <property type="entry name" value="Winged helix-like DNA-binding domain superfamily/Winged helix DNA-binding domain"/>
    <property type="match status" value="1"/>
</dbReference>
<dbReference type="AlphaFoldDB" id="A0A917EYJ7"/>
<proteinExistence type="predicted"/>
<reference evidence="2 3" key="1">
    <citation type="journal article" date="2014" name="Int. J. Syst. Evol. Microbiol.">
        <title>Complete genome sequence of Corynebacterium casei LMG S-19264T (=DSM 44701T), isolated from a smear-ripened cheese.</title>
        <authorList>
            <consortium name="US DOE Joint Genome Institute (JGI-PGF)"/>
            <person name="Walter F."/>
            <person name="Albersmeier A."/>
            <person name="Kalinowski J."/>
            <person name="Ruckert C."/>
        </authorList>
    </citation>
    <scope>NUCLEOTIDE SEQUENCE [LARGE SCALE GENOMIC DNA]</scope>
    <source>
        <strain evidence="2 3">CGMCC 1.12976</strain>
    </source>
</reference>
<accession>A0A917EYJ7</accession>
<feature type="domain" description="HTH marR-type" evidence="1">
    <location>
        <begin position="7"/>
        <end position="139"/>
    </location>
</feature>
<evidence type="ECO:0000259" key="1">
    <source>
        <dbReference type="PROSITE" id="PS50995"/>
    </source>
</evidence>
<dbReference type="PANTHER" id="PTHR33164">
    <property type="entry name" value="TRANSCRIPTIONAL REGULATOR, MARR FAMILY"/>
    <property type="match status" value="1"/>
</dbReference>
<sequence>MPTARRPARIGFLLTQLGSFAAENFASKTRDLGITPPEAGVMRILGRHAGMNQRELAEKLGVAQSRVVALVDSLESAGLIIRKRSAIDRRSQVLQLTDSGHDLLTKLRGAAETQEADLAEGLSADDRDHLYELLLKLSDARGLDRDVHPGYRADE</sequence>
<organism evidence="2 3">
    <name type="scientific">Subtercola lobariae</name>
    <dbReference type="NCBI Taxonomy" id="1588641"/>
    <lineage>
        <taxon>Bacteria</taxon>
        <taxon>Bacillati</taxon>
        <taxon>Actinomycetota</taxon>
        <taxon>Actinomycetes</taxon>
        <taxon>Micrococcales</taxon>
        <taxon>Microbacteriaceae</taxon>
        <taxon>Subtercola</taxon>
    </lineage>
</organism>
<evidence type="ECO:0000313" key="2">
    <source>
        <dbReference type="EMBL" id="GGF23044.1"/>
    </source>
</evidence>
<dbReference type="Pfam" id="PF12802">
    <property type="entry name" value="MarR_2"/>
    <property type="match status" value="1"/>
</dbReference>
<protein>
    <recommendedName>
        <fullName evidence="1">HTH marR-type domain-containing protein</fullName>
    </recommendedName>
</protein>
<keyword evidence="3" id="KW-1185">Reference proteome</keyword>
<dbReference type="InterPro" id="IPR039422">
    <property type="entry name" value="MarR/SlyA-like"/>
</dbReference>
<dbReference type="PROSITE" id="PS50995">
    <property type="entry name" value="HTH_MARR_2"/>
    <property type="match status" value="1"/>
</dbReference>
<dbReference type="Proteomes" id="UP000598775">
    <property type="component" value="Unassembled WGS sequence"/>
</dbReference>
<dbReference type="SMART" id="SM00347">
    <property type="entry name" value="HTH_MARR"/>
    <property type="match status" value="1"/>
</dbReference>
<dbReference type="SUPFAM" id="SSF46785">
    <property type="entry name" value="Winged helix' DNA-binding domain"/>
    <property type="match status" value="1"/>
</dbReference>